<protein>
    <submittedName>
        <fullName evidence="5">Transcriptional regulator FeaR</fullName>
    </submittedName>
</protein>
<keyword evidence="6" id="KW-1185">Reference proteome</keyword>
<evidence type="ECO:0000313" key="6">
    <source>
        <dbReference type="Proteomes" id="UP000253204"/>
    </source>
</evidence>
<dbReference type="InterPro" id="IPR020449">
    <property type="entry name" value="Tscrpt_reg_AraC-type_HTH"/>
</dbReference>
<dbReference type="Proteomes" id="UP000253204">
    <property type="component" value="Unassembled WGS sequence"/>
</dbReference>
<keyword evidence="2" id="KW-0238">DNA-binding</keyword>
<accession>A0A368U8L4</accession>
<reference evidence="5 6" key="1">
    <citation type="submission" date="2018-07" db="EMBL/GenBank/DDBJ databases">
        <title>Halomonas rutogse sp. nov., isolated from Lake TangqianCo on Tibetan Plateau.</title>
        <authorList>
            <person name="Lu H."/>
            <person name="Xing P."/>
            <person name="Wu Q."/>
        </authorList>
    </citation>
    <scope>NUCLEOTIDE SEQUENCE [LARGE SCALE GENOMIC DNA]</scope>
    <source>
        <strain evidence="5 6">TQ8S</strain>
    </source>
</reference>
<keyword evidence="1" id="KW-0805">Transcription regulation</keyword>
<dbReference type="PROSITE" id="PS01124">
    <property type="entry name" value="HTH_ARAC_FAMILY_2"/>
    <property type="match status" value="1"/>
</dbReference>
<dbReference type="InterPro" id="IPR018062">
    <property type="entry name" value="HTH_AraC-typ_CS"/>
</dbReference>
<feature type="domain" description="HTH araC/xylS-type" evidence="4">
    <location>
        <begin position="202"/>
        <end position="303"/>
    </location>
</feature>
<dbReference type="InterPro" id="IPR009057">
    <property type="entry name" value="Homeodomain-like_sf"/>
</dbReference>
<name>A0A368U8L4_9GAMM</name>
<dbReference type="InterPro" id="IPR018060">
    <property type="entry name" value="HTH_AraC"/>
</dbReference>
<keyword evidence="3" id="KW-0804">Transcription</keyword>
<dbReference type="GO" id="GO:0003700">
    <property type="term" value="F:DNA-binding transcription factor activity"/>
    <property type="evidence" value="ECO:0007669"/>
    <property type="project" value="InterPro"/>
</dbReference>
<sequence>MRPLEKPSFDEWQASLCAVCGSFETHQDASRKFVGSVSKQDLDGLEIAYITTNVQRMIHRRSRSHNDDRFCFLVLQRAGTAIFRQFGEEVFLHSGHMVLMDSGSPFEINPQGLTDQVSLHLDREKVCGILPEHVKKFGRLQLGSVSGRLLHLIVGQLLMDTQRPLSQAEGDSLQDSVIPLLRPALQGGHETPSIYHLDDLYQLATHEIEKNLKSPRLDAETLAVLVCVSVRKLYRCFENQGESVHGYIVKRRIQRAAQDLIDPQLHVRSISAAAYEWGFCDPSHFSKAFKKVYGCSPKEYRANFLMLANAEDSIYVNRP</sequence>
<gene>
    <name evidence="5" type="ORF">DU506_02960</name>
</gene>
<dbReference type="SUPFAM" id="SSF46689">
    <property type="entry name" value="Homeodomain-like"/>
    <property type="match status" value="1"/>
</dbReference>
<dbReference type="AlphaFoldDB" id="A0A368U8L4"/>
<dbReference type="PRINTS" id="PR00032">
    <property type="entry name" value="HTHARAC"/>
</dbReference>
<dbReference type="Pfam" id="PF14525">
    <property type="entry name" value="AraC_binding_2"/>
    <property type="match status" value="1"/>
</dbReference>
<evidence type="ECO:0000256" key="1">
    <source>
        <dbReference type="ARBA" id="ARBA00023015"/>
    </source>
</evidence>
<evidence type="ECO:0000256" key="2">
    <source>
        <dbReference type="ARBA" id="ARBA00023125"/>
    </source>
</evidence>
<evidence type="ECO:0000259" key="4">
    <source>
        <dbReference type="PROSITE" id="PS01124"/>
    </source>
</evidence>
<dbReference type="GO" id="GO:0043565">
    <property type="term" value="F:sequence-specific DNA binding"/>
    <property type="evidence" value="ECO:0007669"/>
    <property type="project" value="InterPro"/>
</dbReference>
<dbReference type="InterPro" id="IPR050204">
    <property type="entry name" value="AraC_XylS_family_regulators"/>
</dbReference>
<dbReference type="SMART" id="SM00342">
    <property type="entry name" value="HTH_ARAC"/>
    <property type="match status" value="1"/>
</dbReference>
<dbReference type="OrthoDB" id="9816461at2"/>
<dbReference type="RefSeq" id="WP_114485471.1">
    <property type="nucleotide sequence ID" value="NZ_CBCSHM010000025.1"/>
</dbReference>
<dbReference type="EMBL" id="QPIJ01000003">
    <property type="protein sequence ID" value="RCV93294.1"/>
    <property type="molecule type" value="Genomic_DNA"/>
</dbReference>
<organism evidence="5 6">
    <name type="scientific">Vreelandella rituensis</name>
    <dbReference type="NCBI Taxonomy" id="2282306"/>
    <lineage>
        <taxon>Bacteria</taxon>
        <taxon>Pseudomonadati</taxon>
        <taxon>Pseudomonadota</taxon>
        <taxon>Gammaproteobacteria</taxon>
        <taxon>Oceanospirillales</taxon>
        <taxon>Halomonadaceae</taxon>
        <taxon>Vreelandella</taxon>
    </lineage>
</organism>
<dbReference type="PANTHER" id="PTHR46796:SF6">
    <property type="entry name" value="ARAC SUBFAMILY"/>
    <property type="match status" value="1"/>
</dbReference>
<dbReference type="NCBIfam" id="NF007243">
    <property type="entry name" value="PRK09685.1"/>
    <property type="match status" value="1"/>
</dbReference>
<dbReference type="PANTHER" id="PTHR46796">
    <property type="entry name" value="HTH-TYPE TRANSCRIPTIONAL ACTIVATOR RHAS-RELATED"/>
    <property type="match status" value="1"/>
</dbReference>
<comment type="caution">
    <text evidence="5">The sequence shown here is derived from an EMBL/GenBank/DDBJ whole genome shotgun (WGS) entry which is preliminary data.</text>
</comment>
<dbReference type="InterPro" id="IPR035418">
    <property type="entry name" value="AraC-bd_2"/>
</dbReference>
<dbReference type="Gene3D" id="1.10.10.60">
    <property type="entry name" value="Homeodomain-like"/>
    <property type="match status" value="1"/>
</dbReference>
<evidence type="ECO:0000256" key="3">
    <source>
        <dbReference type="ARBA" id="ARBA00023163"/>
    </source>
</evidence>
<evidence type="ECO:0000313" key="5">
    <source>
        <dbReference type="EMBL" id="RCV93294.1"/>
    </source>
</evidence>
<dbReference type="PROSITE" id="PS00041">
    <property type="entry name" value="HTH_ARAC_FAMILY_1"/>
    <property type="match status" value="1"/>
</dbReference>
<dbReference type="Pfam" id="PF12833">
    <property type="entry name" value="HTH_18"/>
    <property type="match status" value="1"/>
</dbReference>
<proteinExistence type="predicted"/>